<dbReference type="OrthoDB" id="484536at2"/>
<dbReference type="AlphaFoldDB" id="A0A3G2L7I0"/>
<evidence type="ECO:0000313" key="5">
    <source>
        <dbReference type="Proteomes" id="UP000276309"/>
    </source>
</evidence>
<dbReference type="PANTHER" id="PTHR43167:SF1">
    <property type="entry name" value="PUTATIVE (AFU_ORTHOLOGUE AFUA_6G01830)-RELATED"/>
    <property type="match status" value="1"/>
</dbReference>
<dbReference type="PANTHER" id="PTHR43167">
    <property type="entry name" value="PUTATIVE (AFU_ORTHOLOGUE AFUA_6G01830)-RELATED"/>
    <property type="match status" value="1"/>
</dbReference>
<dbReference type="GO" id="GO:0032259">
    <property type="term" value="P:methylation"/>
    <property type="evidence" value="ECO:0007669"/>
    <property type="project" value="UniProtKB-KW"/>
</dbReference>
<dbReference type="SUPFAM" id="SSF53335">
    <property type="entry name" value="S-adenosyl-L-methionine-dependent methyltransferases"/>
    <property type="match status" value="1"/>
</dbReference>
<protein>
    <submittedName>
        <fullName evidence="4">SAM-dependent methyltransferase</fullName>
    </submittedName>
</protein>
<keyword evidence="3" id="KW-0949">S-adenosyl-L-methionine</keyword>
<dbReference type="RefSeq" id="WP_121849210.1">
    <property type="nucleotide sequence ID" value="NZ_CP032050.1"/>
</dbReference>
<dbReference type="GO" id="GO:0008171">
    <property type="term" value="F:O-methyltransferase activity"/>
    <property type="evidence" value="ECO:0007669"/>
    <property type="project" value="InterPro"/>
</dbReference>
<gene>
    <name evidence="4" type="ORF">D1013_12830</name>
</gene>
<dbReference type="InterPro" id="IPR029063">
    <property type="entry name" value="SAM-dependent_MTases_sf"/>
</dbReference>
<organism evidence="4 5">
    <name type="scientific">Euzebyella marina</name>
    <dbReference type="NCBI Taxonomy" id="1761453"/>
    <lineage>
        <taxon>Bacteria</taxon>
        <taxon>Pseudomonadati</taxon>
        <taxon>Bacteroidota</taxon>
        <taxon>Flavobacteriia</taxon>
        <taxon>Flavobacteriales</taxon>
        <taxon>Flavobacteriaceae</taxon>
        <taxon>Euzebyella</taxon>
    </lineage>
</organism>
<keyword evidence="1 4" id="KW-0489">Methyltransferase</keyword>
<keyword evidence="2 4" id="KW-0808">Transferase</keyword>
<evidence type="ECO:0000256" key="1">
    <source>
        <dbReference type="ARBA" id="ARBA00022603"/>
    </source>
</evidence>
<dbReference type="Proteomes" id="UP000276309">
    <property type="component" value="Chromosome"/>
</dbReference>
<evidence type="ECO:0000256" key="2">
    <source>
        <dbReference type="ARBA" id="ARBA00022679"/>
    </source>
</evidence>
<proteinExistence type="predicted"/>
<dbReference type="Pfam" id="PF01596">
    <property type="entry name" value="Methyltransf_3"/>
    <property type="match status" value="1"/>
</dbReference>
<accession>A0A3G2L7I0</accession>
<evidence type="ECO:0000256" key="3">
    <source>
        <dbReference type="ARBA" id="ARBA00022691"/>
    </source>
</evidence>
<dbReference type="EMBL" id="CP032050">
    <property type="protein sequence ID" value="AYN68195.1"/>
    <property type="molecule type" value="Genomic_DNA"/>
</dbReference>
<keyword evidence="5" id="KW-1185">Reference proteome</keyword>
<dbReference type="Gene3D" id="3.40.50.150">
    <property type="entry name" value="Vaccinia Virus protein VP39"/>
    <property type="match status" value="1"/>
</dbReference>
<name>A0A3G2L7I0_9FLAO</name>
<reference evidence="4 5" key="1">
    <citation type="submission" date="2018-08" db="EMBL/GenBank/DDBJ databases">
        <title>The reduced genetic potential of extracellular carbohydrate catabolism in Euzebyella marina RN62, a Flavobacteriia bacterium isolated from the hadal water.</title>
        <authorList>
            <person name="Xue C."/>
        </authorList>
    </citation>
    <scope>NUCLEOTIDE SEQUENCE [LARGE SCALE GENOMIC DNA]</scope>
    <source>
        <strain evidence="4 5">RN62</strain>
    </source>
</reference>
<evidence type="ECO:0000313" key="4">
    <source>
        <dbReference type="EMBL" id="AYN68195.1"/>
    </source>
</evidence>
<dbReference type="CDD" id="cd02440">
    <property type="entry name" value="AdoMet_MTases"/>
    <property type="match status" value="1"/>
</dbReference>
<dbReference type="KEGG" id="emar:D1013_12830"/>
<dbReference type="InterPro" id="IPR002935">
    <property type="entry name" value="SAM_O-MeTrfase"/>
</dbReference>
<sequence length="194" mass="21602">MLDSNILDFPEVYSELLAKTAELNFSMPSDVYIGTLLKTLIGSKPDGHFLELGTGMGLSLSWMLEGLAEKATLISVDNDPELISIVGDYVKDERVQLECMDGADWIMEYDGPNFDLIFADAWPGKYSHLDEVISLLKVGGFYVIDDMRAQPNWPDGHQDNVDRLVNDLEDRDDLVLTKLNWSTGLIIASKVASN</sequence>